<dbReference type="OrthoDB" id="10471288at2759"/>
<evidence type="ECO:0000313" key="3">
    <source>
        <dbReference type="EMBL" id="CAF0858116.1"/>
    </source>
</evidence>
<organism evidence="2 5">
    <name type="scientific">Adineta ricciae</name>
    <name type="common">Rotifer</name>
    <dbReference type="NCBI Taxonomy" id="249248"/>
    <lineage>
        <taxon>Eukaryota</taxon>
        <taxon>Metazoa</taxon>
        <taxon>Spiralia</taxon>
        <taxon>Gnathifera</taxon>
        <taxon>Rotifera</taxon>
        <taxon>Eurotatoria</taxon>
        <taxon>Bdelloidea</taxon>
        <taxon>Adinetida</taxon>
        <taxon>Adinetidae</taxon>
        <taxon>Adineta</taxon>
    </lineage>
</organism>
<feature type="signal peptide" evidence="1">
    <location>
        <begin position="1"/>
        <end position="25"/>
    </location>
</feature>
<evidence type="ECO:0000313" key="5">
    <source>
        <dbReference type="Proteomes" id="UP000663852"/>
    </source>
</evidence>
<keyword evidence="4" id="KW-1185">Reference proteome</keyword>
<gene>
    <name evidence="2" type="ORF">EDS130_LOCUS283</name>
    <name evidence="3" type="ORF">XAT740_LOCUS5839</name>
</gene>
<sequence length="104" mass="11692">MALSRSVSMLLFLSICWLLISSSSASNTDNNIFYRYYKSFRTSTKATATSSVKEPIPPSSRLDRRGAYIPGFCYPVQVAPNTYVKVCLHNGLRRSVHLMPNPNE</sequence>
<comment type="caution">
    <text evidence="2">The sequence shown here is derived from an EMBL/GenBank/DDBJ whole genome shotgun (WGS) entry which is preliminary data.</text>
</comment>
<evidence type="ECO:0000313" key="4">
    <source>
        <dbReference type="Proteomes" id="UP000663828"/>
    </source>
</evidence>
<dbReference type="AlphaFoldDB" id="A0A813MK03"/>
<dbReference type="EMBL" id="CAJNOJ010000001">
    <property type="protein sequence ID" value="CAF0721371.1"/>
    <property type="molecule type" value="Genomic_DNA"/>
</dbReference>
<keyword evidence="1" id="KW-0732">Signal</keyword>
<evidence type="ECO:0000313" key="2">
    <source>
        <dbReference type="EMBL" id="CAF0721371.1"/>
    </source>
</evidence>
<protein>
    <recommendedName>
        <fullName evidence="6">Transmembrane protein</fullName>
    </recommendedName>
</protein>
<name>A0A813MK03_ADIRI</name>
<dbReference type="Proteomes" id="UP000663852">
    <property type="component" value="Unassembled WGS sequence"/>
</dbReference>
<proteinExistence type="predicted"/>
<feature type="chain" id="PRO_5036222348" description="Transmembrane protein" evidence="1">
    <location>
        <begin position="26"/>
        <end position="104"/>
    </location>
</feature>
<dbReference type="EMBL" id="CAJNOR010000258">
    <property type="protein sequence ID" value="CAF0858116.1"/>
    <property type="molecule type" value="Genomic_DNA"/>
</dbReference>
<evidence type="ECO:0008006" key="6">
    <source>
        <dbReference type="Google" id="ProtNLM"/>
    </source>
</evidence>
<accession>A0A813MK03</accession>
<dbReference type="Proteomes" id="UP000663828">
    <property type="component" value="Unassembled WGS sequence"/>
</dbReference>
<evidence type="ECO:0000256" key="1">
    <source>
        <dbReference type="SAM" id="SignalP"/>
    </source>
</evidence>
<reference evidence="2" key="1">
    <citation type="submission" date="2021-02" db="EMBL/GenBank/DDBJ databases">
        <authorList>
            <person name="Nowell W R."/>
        </authorList>
    </citation>
    <scope>NUCLEOTIDE SEQUENCE</scope>
</reference>